<gene>
    <name evidence="1" type="ORF">GALL_204830</name>
</gene>
<evidence type="ECO:0000313" key="1">
    <source>
        <dbReference type="EMBL" id="OIQ97473.1"/>
    </source>
</evidence>
<reference evidence="1" key="1">
    <citation type="submission" date="2016-10" db="EMBL/GenBank/DDBJ databases">
        <title>Sequence of Gallionella enrichment culture.</title>
        <authorList>
            <person name="Poehlein A."/>
            <person name="Muehling M."/>
            <person name="Daniel R."/>
        </authorList>
    </citation>
    <scope>NUCLEOTIDE SEQUENCE</scope>
</reference>
<dbReference type="AlphaFoldDB" id="A0A1J5RP13"/>
<dbReference type="SUPFAM" id="SSF158446">
    <property type="entry name" value="IVS-encoded protein-like"/>
    <property type="match status" value="1"/>
</dbReference>
<proteinExistence type="predicted"/>
<dbReference type="InterPro" id="IPR036583">
    <property type="entry name" value="23S_rRNA_IVS_sf"/>
</dbReference>
<protein>
    <recommendedName>
        <fullName evidence="2">Four helix bundle protein</fullName>
    </recommendedName>
</protein>
<dbReference type="Pfam" id="PF05635">
    <property type="entry name" value="23S_rRNA_IVP"/>
    <property type="match status" value="1"/>
</dbReference>
<dbReference type="NCBIfam" id="TIGR02436">
    <property type="entry name" value="four helix bundle protein"/>
    <property type="match status" value="1"/>
</dbReference>
<sequence length="118" mass="13608">MNNKYSDLEERTEKFSLSVRDFCFSLKKDIINNEYIKQLIRAAGSIGANYIEANDGLGNKDKKMKIRISKKEAKESAYWLKHLLVNESGDAEKKRHELISEANQLVLIFASILRKLDD</sequence>
<dbReference type="EMBL" id="MLJW01000132">
    <property type="protein sequence ID" value="OIQ97473.1"/>
    <property type="molecule type" value="Genomic_DNA"/>
</dbReference>
<comment type="caution">
    <text evidence="1">The sequence shown here is derived from an EMBL/GenBank/DDBJ whole genome shotgun (WGS) entry which is preliminary data.</text>
</comment>
<name>A0A1J5RP13_9ZZZZ</name>
<dbReference type="InterPro" id="IPR012657">
    <property type="entry name" value="23S_rRNA-intervening_sequence"/>
</dbReference>
<dbReference type="Gene3D" id="1.20.1440.60">
    <property type="entry name" value="23S rRNA-intervening sequence"/>
    <property type="match status" value="1"/>
</dbReference>
<evidence type="ECO:0008006" key="2">
    <source>
        <dbReference type="Google" id="ProtNLM"/>
    </source>
</evidence>
<accession>A0A1J5RP13</accession>
<organism evidence="1">
    <name type="scientific">mine drainage metagenome</name>
    <dbReference type="NCBI Taxonomy" id="410659"/>
    <lineage>
        <taxon>unclassified sequences</taxon>
        <taxon>metagenomes</taxon>
        <taxon>ecological metagenomes</taxon>
    </lineage>
</organism>